<name>A0A6A5GMN9_CAERE</name>
<gene>
    <name evidence="1" type="ORF">GCK72_013030</name>
</gene>
<evidence type="ECO:0000313" key="1">
    <source>
        <dbReference type="EMBL" id="KAF1756577.1"/>
    </source>
</evidence>
<accession>A0A6A5GMN9</accession>
<sequence>MILASSLTGQPARAEQLAGFNQVFARLQAAVSRKAHYIESDPQWFEHTHHRVEDTVPVEEDDPVDLIPLPPSLRVRVENEEVFEQYDVDSVEDISPTARIEELQRLIVHKDINHDFGNLDSAYVSGSDFSTDVHTDIIDKPRLNSEVNRRKAAREDSAFHDDVIGVH</sequence>
<dbReference type="AlphaFoldDB" id="A0A6A5GMN9"/>
<dbReference type="KEGG" id="crq:GCK72_013030"/>
<dbReference type="Proteomes" id="UP000483820">
    <property type="component" value="Chromosome IV"/>
</dbReference>
<evidence type="ECO:0000313" key="2">
    <source>
        <dbReference type="Proteomes" id="UP000483820"/>
    </source>
</evidence>
<dbReference type="GeneID" id="78775694"/>
<dbReference type="EMBL" id="WUAV01000004">
    <property type="protein sequence ID" value="KAF1756577.1"/>
    <property type="molecule type" value="Genomic_DNA"/>
</dbReference>
<dbReference type="CTD" id="78775694"/>
<comment type="caution">
    <text evidence="1">The sequence shown here is derived from an EMBL/GenBank/DDBJ whole genome shotgun (WGS) entry which is preliminary data.</text>
</comment>
<reference evidence="1 2" key="1">
    <citation type="submission" date="2019-12" db="EMBL/GenBank/DDBJ databases">
        <title>Chromosome-level assembly of the Caenorhabditis remanei genome.</title>
        <authorList>
            <person name="Teterina A.A."/>
            <person name="Willis J.H."/>
            <person name="Phillips P.C."/>
        </authorList>
    </citation>
    <scope>NUCLEOTIDE SEQUENCE [LARGE SCALE GENOMIC DNA]</scope>
    <source>
        <strain evidence="1 2">PX506</strain>
        <tissue evidence="1">Whole organism</tissue>
    </source>
</reference>
<organism evidence="1 2">
    <name type="scientific">Caenorhabditis remanei</name>
    <name type="common">Caenorhabditis vulgaris</name>
    <dbReference type="NCBI Taxonomy" id="31234"/>
    <lineage>
        <taxon>Eukaryota</taxon>
        <taxon>Metazoa</taxon>
        <taxon>Ecdysozoa</taxon>
        <taxon>Nematoda</taxon>
        <taxon>Chromadorea</taxon>
        <taxon>Rhabditida</taxon>
        <taxon>Rhabditina</taxon>
        <taxon>Rhabditomorpha</taxon>
        <taxon>Rhabditoidea</taxon>
        <taxon>Rhabditidae</taxon>
        <taxon>Peloderinae</taxon>
        <taxon>Caenorhabditis</taxon>
    </lineage>
</organism>
<protein>
    <submittedName>
        <fullName evidence="1">Uncharacterized protein</fullName>
    </submittedName>
</protein>
<proteinExistence type="predicted"/>
<dbReference type="RefSeq" id="XP_053584361.1">
    <property type="nucleotide sequence ID" value="XM_053729589.1"/>
</dbReference>